<evidence type="ECO:0000313" key="4">
    <source>
        <dbReference type="Proteomes" id="UP000222056"/>
    </source>
</evidence>
<dbReference type="InterPro" id="IPR036291">
    <property type="entry name" value="NAD(P)-bd_dom_sf"/>
</dbReference>
<proteinExistence type="inferred from homology"/>
<comment type="similarity">
    <text evidence="1">Belongs to the NAD(P)-dependent epimerase/dehydratase family.</text>
</comment>
<evidence type="ECO:0000256" key="1">
    <source>
        <dbReference type="ARBA" id="ARBA00007637"/>
    </source>
</evidence>
<dbReference type="Proteomes" id="UP000222056">
    <property type="component" value="Unassembled WGS sequence"/>
</dbReference>
<organism evidence="3 4">
    <name type="scientific">Thermoleophilum album</name>
    <dbReference type="NCBI Taxonomy" id="29539"/>
    <lineage>
        <taxon>Bacteria</taxon>
        <taxon>Bacillati</taxon>
        <taxon>Actinomycetota</taxon>
        <taxon>Thermoleophilia</taxon>
        <taxon>Thermoleophilales</taxon>
        <taxon>Thermoleophilaceae</taxon>
        <taxon>Thermoleophilum</taxon>
    </lineage>
</organism>
<dbReference type="InterPro" id="IPR001509">
    <property type="entry name" value="Epimerase_deHydtase"/>
</dbReference>
<dbReference type="PANTHER" id="PTHR43000">
    <property type="entry name" value="DTDP-D-GLUCOSE 4,6-DEHYDRATASE-RELATED"/>
    <property type="match status" value="1"/>
</dbReference>
<dbReference type="STRING" id="29539.SAMN02745716_1584"/>
<dbReference type="AlphaFoldDB" id="A0A1H6FVH2"/>
<name>A0A1H6FVH2_THEAL</name>
<accession>A0A1H6FVH2</accession>
<dbReference type="RefSeq" id="WP_093117940.1">
    <property type="nucleotide sequence ID" value="NZ_FNWJ01000002.1"/>
</dbReference>
<keyword evidence="4" id="KW-1185">Reference proteome</keyword>
<evidence type="ECO:0000259" key="2">
    <source>
        <dbReference type="Pfam" id="PF01370"/>
    </source>
</evidence>
<dbReference type="SUPFAM" id="SSF51735">
    <property type="entry name" value="NAD(P)-binding Rossmann-fold domains"/>
    <property type="match status" value="1"/>
</dbReference>
<dbReference type="EMBL" id="FNWJ01000002">
    <property type="protein sequence ID" value="SEH14280.1"/>
    <property type="molecule type" value="Genomic_DNA"/>
</dbReference>
<protein>
    <submittedName>
        <fullName evidence="3">CDP-glucose 4,6-dehydratase</fullName>
    </submittedName>
</protein>
<sequence length="343" mass="36885">MPAPSRAFPGSASPFAGATAFVTGGQGFVGAHLCERLLAEGARVVVPRRDVHPDSRFRREGVEARCDLVDCDLADFASLQRVLAEEGVELVFHLAAQTIVGTANRAPLSTFESNVRGTWLLLEACRSVSDQLRGVVVASSDKAYGQAEQLPYTEDTPLQPRYPYDVSKACADLIARSYAATFGLPVAVLRLANIYGPGDLNWSRIVPETCRALAEGRRPVLRSDGSPRRDFLHVADAVEAYLAVARSLTVPGLAGRAWNAGSGRPLAVIELVERLIELAGNSIAPEVRGAGTPRGEIDEQWLDSRAIASELGWRPQVELDAGLASTYQWYRAFLAEKATAASA</sequence>
<gene>
    <name evidence="3" type="ORF">SAMN02745716_1584</name>
</gene>
<evidence type="ECO:0000313" key="3">
    <source>
        <dbReference type="EMBL" id="SEH14280.1"/>
    </source>
</evidence>
<dbReference type="Gene3D" id="3.40.50.720">
    <property type="entry name" value="NAD(P)-binding Rossmann-like Domain"/>
    <property type="match status" value="1"/>
</dbReference>
<dbReference type="OrthoDB" id="9801785at2"/>
<feature type="domain" description="NAD-dependent epimerase/dehydratase" evidence="2">
    <location>
        <begin position="21"/>
        <end position="249"/>
    </location>
</feature>
<dbReference type="Pfam" id="PF01370">
    <property type="entry name" value="Epimerase"/>
    <property type="match status" value="1"/>
</dbReference>
<reference evidence="4" key="1">
    <citation type="submission" date="2016-10" db="EMBL/GenBank/DDBJ databases">
        <authorList>
            <person name="Varghese N."/>
            <person name="Submissions S."/>
        </authorList>
    </citation>
    <scope>NUCLEOTIDE SEQUENCE [LARGE SCALE GENOMIC DNA]</scope>
    <source>
        <strain evidence="4">ATCC 35263</strain>
    </source>
</reference>